<feature type="domain" description="YknX-like C-terminal permuted SH3-like" evidence="5">
    <location>
        <begin position="314"/>
        <end position="383"/>
    </location>
</feature>
<evidence type="ECO:0000313" key="6">
    <source>
        <dbReference type="EMBL" id="EDM48180.1"/>
    </source>
</evidence>
<dbReference type="Pfam" id="PF25917">
    <property type="entry name" value="BSH_RND"/>
    <property type="match status" value="1"/>
</dbReference>
<dbReference type="PANTHER" id="PTHR30469:SF15">
    <property type="entry name" value="HLYD FAMILY OF SECRETION PROTEINS"/>
    <property type="match status" value="1"/>
</dbReference>
<keyword evidence="7" id="KW-1185">Reference proteome</keyword>
<dbReference type="Gene3D" id="2.40.50.100">
    <property type="match status" value="1"/>
</dbReference>
<dbReference type="Pfam" id="PF25989">
    <property type="entry name" value="YknX_C"/>
    <property type="match status" value="1"/>
</dbReference>
<evidence type="ECO:0000256" key="2">
    <source>
        <dbReference type="ARBA" id="ARBA00023054"/>
    </source>
</evidence>
<dbReference type="AlphaFoldDB" id="A6EZI1"/>
<evidence type="ECO:0000259" key="5">
    <source>
        <dbReference type="Pfam" id="PF25989"/>
    </source>
</evidence>
<protein>
    <submittedName>
        <fullName evidence="6">Putative membrane efflux protein</fullName>
    </submittedName>
</protein>
<dbReference type="GO" id="GO:0015562">
    <property type="term" value="F:efflux transmembrane transporter activity"/>
    <property type="evidence" value="ECO:0007669"/>
    <property type="project" value="TreeGrafter"/>
</dbReference>
<keyword evidence="2 3" id="KW-0175">Coiled coil</keyword>
<evidence type="ECO:0000256" key="1">
    <source>
        <dbReference type="ARBA" id="ARBA00009477"/>
    </source>
</evidence>
<proteinExistence type="inferred from homology"/>
<reference evidence="6 7" key="1">
    <citation type="submission" date="2007-06" db="EMBL/GenBank/DDBJ databases">
        <authorList>
            <person name="Green D."/>
            <person name="Ferriera S."/>
            <person name="Johnson J."/>
            <person name="Kravitz S."/>
            <person name="Beeson K."/>
            <person name="Sutton G."/>
            <person name="Rogers Y.-H."/>
            <person name="Friedman R."/>
            <person name="Frazier M."/>
            <person name="Venter J.C."/>
        </authorList>
    </citation>
    <scope>NUCLEOTIDE SEQUENCE [LARGE SCALE GENOMIC DNA]</scope>
    <source>
        <strain evidence="6 7">DG893</strain>
    </source>
</reference>
<dbReference type="Gene3D" id="1.10.287.470">
    <property type="entry name" value="Helix hairpin bin"/>
    <property type="match status" value="1"/>
</dbReference>
<evidence type="ECO:0000313" key="7">
    <source>
        <dbReference type="Proteomes" id="UP000005856"/>
    </source>
</evidence>
<evidence type="ECO:0000259" key="4">
    <source>
        <dbReference type="Pfam" id="PF25917"/>
    </source>
</evidence>
<dbReference type="InterPro" id="IPR006143">
    <property type="entry name" value="RND_pump_MFP"/>
</dbReference>
<dbReference type="Gene3D" id="2.40.420.20">
    <property type="match status" value="1"/>
</dbReference>
<dbReference type="GO" id="GO:1990281">
    <property type="term" value="C:efflux pump complex"/>
    <property type="evidence" value="ECO:0007669"/>
    <property type="project" value="TreeGrafter"/>
</dbReference>
<name>A6EZI1_9GAMM</name>
<feature type="coiled-coil region" evidence="3">
    <location>
        <begin position="130"/>
        <end position="202"/>
    </location>
</feature>
<dbReference type="NCBIfam" id="TIGR01730">
    <property type="entry name" value="RND_mfp"/>
    <property type="match status" value="1"/>
</dbReference>
<feature type="domain" description="Multidrug resistance protein MdtA-like barrel-sandwich hybrid" evidence="4">
    <location>
        <begin position="90"/>
        <end position="225"/>
    </location>
</feature>
<sequence>MSDNEFLSTGWMMKKHHDHGREDFSMNIARRSAIVSLLAAASLLVVGCKSSEPAPEQGATPVTVRAAEVTGGQTEGVSLRFSGIVRAAQRATLTFQVSGTLRERAVELGQTVKTGDLLARVYNPALEPARDSAAARLDELRTQYDQAKREWERSRQLHERGVVSEQGLEQLASRRDSLKASMATAEASLAEATRLLRESELRAPFDGRVEALLVERDEFVASGQPVMRLSSPEGREVEVRVPAYMLNHVSLSQLLPVWSVQDRNRASVTGSIVEIAQPGGVRGELHPVLVSLPADTLEPGEPVEVGITPRETVATTVPLLSVMKSNGGASVFRISDGVARRVPVTVQRIIGERVVVDATDLSAGDQVVFAGMTRISDGDAVEVR</sequence>
<dbReference type="InterPro" id="IPR058637">
    <property type="entry name" value="YknX-like_C"/>
</dbReference>
<gene>
    <name evidence="6" type="ORF">MDG893_03865</name>
</gene>
<accession>A6EZI1</accession>
<dbReference type="PANTHER" id="PTHR30469">
    <property type="entry name" value="MULTIDRUG RESISTANCE PROTEIN MDTA"/>
    <property type="match status" value="1"/>
</dbReference>
<comment type="caution">
    <text evidence="6">The sequence shown here is derived from an EMBL/GenBank/DDBJ whole genome shotgun (WGS) entry which is preliminary data.</text>
</comment>
<dbReference type="InterPro" id="IPR058625">
    <property type="entry name" value="MdtA-like_BSH"/>
</dbReference>
<dbReference type="Gene3D" id="2.40.30.170">
    <property type="match status" value="1"/>
</dbReference>
<evidence type="ECO:0000256" key="3">
    <source>
        <dbReference type="SAM" id="Coils"/>
    </source>
</evidence>
<dbReference type="RefSeq" id="WP_007153428.1">
    <property type="nucleotide sequence ID" value="NZ_ABCP01000009.1"/>
</dbReference>
<dbReference type="Proteomes" id="UP000005856">
    <property type="component" value="Unassembled WGS sequence"/>
</dbReference>
<comment type="similarity">
    <text evidence="1">Belongs to the membrane fusion protein (MFP) (TC 8.A.1) family.</text>
</comment>
<dbReference type="SUPFAM" id="SSF111369">
    <property type="entry name" value="HlyD-like secretion proteins"/>
    <property type="match status" value="1"/>
</dbReference>
<dbReference type="eggNOG" id="COG0845">
    <property type="taxonomic scope" value="Bacteria"/>
</dbReference>
<dbReference type="STRING" id="443152.MDG893_03865"/>
<dbReference type="EMBL" id="ABCP01000009">
    <property type="protein sequence ID" value="EDM48180.1"/>
    <property type="molecule type" value="Genomic_DNA"/>
</dbReference>
<organism evidence="6 7">
    <name type="scientific">Marinobacter algicola DG893</name>
    <dbReference type="NCBI Taxonomy" id="443152"/>
    <lineage>
        <taxon>Bacteria</taxon>
        <taxon>Pseudomonadati</taxon>
        <taxon>Pseudomonadota</taxon>
        <taxon>Gammaproteobacteria</taxon>
        <taxon>Pseudomonadales</taxon>
        <taxon>Marinobacteraceae</taxon>
        <taxon>Marinobacter</taxon>
    </lineage>
</organism>